<evidence type="ECO:0000313" key="1">
    <source>
        <dbReference type="EMBL" id="KAI3739786.1"/>
    </source>
</evidence>
<keyword evidence="2" id="KW-1185">Reference proteome</keyword>
<dbReference type="Proteomes" id="UP001055811">
    <property type="component" value="Linkage Group LG05"/>
</dbReference>
<reference evidence="1 2" key="2">
    <citation type="journal article" date="2022" name="Mol. Ecol. Resour.">
        <title>The genomes of chicory, endive, great burdock and yacon provide insights into Asteraceae paleo-polyploidization history and plant inulin production.</title>
        <authorList>
            <person name="Fan W."/>
            <person name="Wang S."/>
            <person name="Wang H."/>
            <person name="Wang A."/>
            <person name="Jiang F."/>
            <person name="Liu H."/>
            <person name="Zhao H."/>
            <person name="Xu D."/>
            <person name="Zhang Y."/>
        </authorList>
    </citation>
    <scope>NUCLEOTIDE SEQUENCE [LARGE SCALE GENOMIC DNA]</scope>
    <source>
        <strain evidence="2">cv. Punajuju</strain>
        <tissue evidence="1">Leaves</tissue>
    </source>
</reference>
<accession>A0ACB9CZU4</accession>
<sequence length="193" mass="21377">MCVSVKPPVNVGRNLNLTKPFFNECRLEHLLRRNEAVNEGFWTPVENLGAHTDVVDLGGRIERLDVRIDPTAGVASICKGRDIAIGDGDGDEDANVGKSFDDGGVDVEDPDPLTPMEKSISVLFLCYLDYSESIELKEKSKCLAYNQRSQTCPRISKLHDLKLVYFGEQMVQIPALVLLCYIALHVPDSEDLA</sequence>
<name>A0ACB9CZU4_CICIN</name>
<protein>
    <submittedName>
        <fullName evidence="1">Uncharacterized protein</fullName>
    </submittedName>
</protein>
<comment type="caution">
    <text evidence="1">The sequence shown here is derived from an EMBL/GenBank/DDBJ whole genome shotgun (WGS) entry which is preliminary data.</text>
</comment>
<organism evidence="1 2">
    <name type="scientific">Cichorium intybus</name>
    <name type="common">Chicory</name>
    <dbReference type="NCBI Taxonomy" id="13427"/>
    <lineage>
        <taxon>Eukaryota</taxon>
        <taxon>Viridiplantae</taxon>
        <taxon>Streptophyta</taxon>
        <taxon>Embryophyta</taxon>
        <taxon>Tracheophyta</taxon>
        <taxon>Spermatophyta</taxon>
        <taxon>Magnoliopsida</taxon>
        <taxon>eudicotyledons</taxon>
        <taxon>Gunneridae</taxon>
        <taxon>Pentapetalae</taxon>
        <taxon>asterids</taxon>
        <taxon>campanulids</taxon>
        <taxon>Asterales</taxon>
        <taxon>Asteraceae</taxon>
        <taxon>Cichorioideae</taxon>
        <taxon>Cichorieae</taxon>
        <taxon>Cichoriinae</taxon>
        <taxon>Cichorium</taxon>
    </lineage>
</organism>
<dbReference type="EMBL" id="CM042013">
    <property type="protein sequence ID" value="KAI3739786.1"/>
    <property type="molecule type" value="Genomic_DNA"/>
</dbReference>
<gene>
    <name evidence="1" type="ORF">L2E82_30197</name>
</gene>
<proteinExistence type="predicted"/>
<evidence type="ECO:0000313" key="2">
    <source>
        <dbReference type="Proteomes" id="UP001055811"/>
    </source>
</evidence>
<reference evidence="2" key="1">
    <citation type="journal article" date="2022" name="Mol. Ecol. Resour.">
        <title>The genomes of chicory, endive, great burdock and yacon provide insights into Asteraceae palaeo-polyploidization history and plant inulin production.</title>
        <authorList>
            <person name="Fan W."/>
            <person name="Wang S."/>
            <person name="Wang H."/>
            <person name="Wang A."/>
            <person name="Jiang F."/>
            <person name="Liu H."/>
            <person name="Zhao H."/>
            <person name="Xu D."/>
            <person name="Zhang Y."/>
        </authorList>
    </citation>
    <scope>NUCLEOTIDE SEQUENCE [LARGE SCALE GENOMIC DNA]</scope>
    <source>
        <strain evidence="2">cv. Punajuju</strain>
    </source>
</reference>